<feature type="domain" description="Helix-turn-helix" evidence="1">
    <location>
        <begin position="24"/>
        <end position="71"/>
    </location>
</feature>
<dbReference type="InterPro" id="IPR009061">
    <property type="entry name" value="DNA-bd_dom_put_sf"/>
</dbReference>
<dbReference type="GO" id="GO:0003677">
    <property type="term" value="F:DNA binding"/>
    <property type="evidence" value="ECO:0007669"/>
    <property type="project" value="UniProtKB-KW"/>
</dbReference>
<name>A0A7V2F3X4_UNCEI</name>
<sequence>MVKQHHKDYGSIIIGGSDDATEVMTSVEAAEYLKMHVKTVCRLAKEKKIPAKKVGSEWRFLRSVLDRWLAQEEEVVLQAD</sequence>
<keyword evidence="2" id="KW-0238">DNA-binding</keyword>
<dbReference type="InterPro" id="IPR041657">
    <property type="entry name" value="HTH_17"/>
</dbReference>
<dbReference type="InterPro" id="IPR010093">
    <property type="entry name" value="SinI_DNA-bd"/>
</dbReference>
<accession>A0A7V2F3X4</accession>
<protein>
    <submittedName>
        <fullName evidence="2">DNA-binding protein</fullName>
    </submittedName>
</protein>
<dbReference type="NCBIfam" id="TIGR01764">
    <property type="entry name" value="excise"/>
    <property type="match status" value="1"/>
</dbReference>
<dbReference type="EMBL" id="DSEC01000372">
    <property type="protein sequence ID" value="HER43849.1"/>
    <property type="molecule type" value="Genomic_DNA"/>
</dbReference>
<comment type="caution">
    <text evidence="2">The sequence shown here is derived from an EMBL/GenBank/DDBJ whole genome shotgun (WGS) entry which is preliminary data.</text>
</comment>
<proteinExistence type="predicted"/>
<reference evidence="2" key="1">
    <citation type="journal article" date="2020" name="mSystems">
        <title>Genome- and Community-Level Interaction Insights into Carbon Utilization and Element Cycling Functions of Hydrothermarchaeota in Hydrothermal Sediment.</title>
        <authorList>
            <person name="Zhou Z."/>
            <person name="Liu Y."/>
            <person name="Xu W."/>
            <person name="Pan J."/>
            <person name="Luo Z.H."/>
            <person name="Li M."/>
        </authorList>
    </citation>
    <scope>NUCLEOTIDE SEQUENCE [LARGE SCALE GENOMIC DNA]</scope>
    <source>
        <strain evidence="2">SpSt-1233</strain>
    </source>
</reference>
<dbReference type="Pfam" id="PF12728">
    <property type="entry name" value="HTH_17"/>
    <property type="match status" value="1"/>
</dbReference>
<evidence type="ECO:0000313" key="2">
    <source>
        <dbReference type="EMBL" id="HER43849.1"/>
    </source>
</evidence>
<dbReference type="SUPFAM" id="SSF46955">
    <property type="entry name" value="Putative DNA-binding domain"/>
    <property type="match status" value="1"/>
</dbReference>
<dbReference type="AlphaFoldDB" id="A0A7V2F3X4"/>
<organism evidence="2">
    <name type="scientific">Eiseniibacteriota bacterium</name>
    <dbReference type="NCBI Taxonomy" id="2212470"/>
    <lineage>
        <taxon>Bacteria</taxon>
        <taxon>Candidatus Eiseniibacteriota</taxon>
    </lineage>
</organism>
<gene>
    <name evidence="2" type="ORF">ENO08_05265</name>
</gene>
<evidence type="ECO:0000259" key="1">
    <source>
        <dbReference type="Pfam" id="PF12728"/>
    </source>
</evidence>
<dbReference type="Proteomes" id="UP000886069">
    <property type="component" value="Unassembled WGS sequence"/>
</dbReference>